<dbReference type="InterPro" id="IPR003775">
    <property type="entry name" value="Flagellar_assembly_factor_FliW"/>
</dbReference>
<reference evidence="5 6" key="1">
    <citation type="submission" date="2017-07" db="EMBL/GenBank/DDBJ databases">
        <title>Genome sequencing and assembly of Paenibacillus rigui.</title>
        <authorList>
            <person name="Mayilraj S."/>
        </authorList>
    </citation>
    <scope>NUCLEOTIDE SEQUENCE [LARGE SCALE GENOMIC DNA]</scope>
    <source>
        <strain evidence="5 6">JCM 16352</strain>
    </source>
</reference>
<dbReference type="RefSeq" id="WP_094014819.1">
    <property type="nucleotide sequence ID" value="NZ_NMQW01000015.1"/>
</dbReference>
<dbReference type="PANTHER" id="PTHR39190:SF1">
    <property type="entry name" value="FLAGELLAR ASSEMBLY FACTOR FLIW"/>
    <property type="match status" value="1"/>
</dbReference>
<sequence>MLNLLHNKTISFQGSLLGFSECDKFHFSLVDEDGFYGFIQSESEQSLGFVVVNPFIFYKDYAFEVEESVKKVLNLESPDDTIVLSIVTIHEHFQRSTMNLLAPLVININNNVGRQIVLPPKTAYGTKEPLFQQTQVGKGELG</sequence>
<proteinExistence type="inferred from homology"/>
<keyword evidence="3 4" id="KW-0810">Translation regulation</keyword>
<comment type="subunit">
    <text evidence="4">Interacts with translational regulator CsrA and flagellin(s).</text>
</comment>
<dbReference type="AlphaFoldDB" id="A0A229USH8"/>
<dbReference type="EMBL" id="NMQW01000015">
    <property type="protein sequence ID" value="OXM86362.1"/>
    <property type="molecule type" value="Genomic_DNA"/>
</dbReference>
<dbReference type="GO" id="GO:0044780">
    <property type="term" value="P:bacterial-type flagellum assembly"/>
    <property type="evidence" value="ECO:0007669"/>
    <property type="project" value="UniProtKB-UniRule"/>
</dbReference>
<gene>
    <name evidence="4" type="primary">fliW</name>
    <name evidence="5" type="ORF">CF651_10540</name>
</gene>
<dbReference type="SUPFAM" id="SSF141457">
    <property type="entry name" value="BH3618-like"/>
    <property type="match status" value="1"/>
</dbReference>
<evidence type="ECO:0000256" key="3">
    <source>
        <dbReference type="ARBA" id="ARBA00022845"/>
    </source>
</evidence>
<dbReference type="PANTHER" id="PTHR39190">
    <property type="entry name" value="FLAGELLAR ASSEMBLY FACTOR FLIW"/>
    <property type="match status" value="1"/>
</dbReference>
<keyword evidence="4" id="KW-0143">Chaperone</keyword>
<keyword evidence="1 4" id="KW-0963">Cytoplasm</keyword>
<keyword evidence="6" id="KW-1185">Reference proteome</keyword>
<name>A0A229USH8_9BACL</name>
<dbReference type="HAMAP" id="MF_01185">
    <property type="entry name" value="FliW"/>
    <property type="match status" value="1"/>
</dbReference>
<evidence type="ECO:0000256" key="4">
    <source>
        <dbReference type="HAMAP-Rule" id="MF_01185"/>
    </source>
</evidence>
<dbReference type="InterPro" id="IPR024046">
    <property type="entry name" value="Flagellar_assmbl_FliW_dom_sf"/>
</dbReference>
<comment type="function">
    <text evidence="4">Acts as an anti-CsrA protein, binds CsrA and prevents it from repressing translation of its target genes, one of which is flagellin. Binds to flagellin and participates in the assembly of the flagellum.</text>
</comment>
<protein>
    <recommendedName>
        <fullName evidence="4">Flagellar assembly factor FliW</fullName>
    </recommendedName>
</protein>
<keyword evidence="2 4" id="KW-1005">Bacterial flagellum biogenesis</keyword>
<dbReference type="GO" id="GO:0006417">
    <property type="term" value="P:regulation of translation"/>
    <property type="evidence" value="ECO:0007669"/>
    <property type="project" value="UniProtKB-KW"/>
</dbReference>
<dbReference type="GO" id="GO:0005737">
    <property type="term" value="C:cytoplasm"/>
    <property type="evidence" value="ECO:0007669"/>
    <property type="project" value="UniProtKB-SubCell"/>
</dbReference>
<keyword evidence="5" id="KW-0282">Flagellum</keyword>
<comment type="caution">
    <text evidence="5">The sequence shown here is derived from an EMBL/GenBank/DDBJ whole genome shotgun (WGS) entry which is preliminary data.</text>
</comment>
<dbReference type="Gene3D" id="2.30.290.10">
    <property type="entry name" value="BH3618-like"/>
    <property type="match status" value="1"/>
</dbReference>
<evidence type="ECO:0000313" key="5">
    <source>
        <dbReference type="EMBL" id="OXM86362.1"/>
    </source>
</evidence>
<keyword evidence="5" id="KW-0966">Cell projection</keyword>
<dbReference type="OrthoDB" id="9801235at2"/>
<organism evidence="5 6">
    <name type="scientific">Paenibacillus rigui</name>
    <dbReference type="NCBI Taxonomy" id="554312"/>
    <lineage>
        <taxon>Bacteria</taxon>
        <taxon>Bacillati</taxon>
        <taxon>Bacillota</taxon>
        <taxon>Bacilli</taxon>
        <taxon>Bacillales</taxon>
        <taxon>Paenibacillaceae</taxon>
        <taxon>Paenibacillus</taxon>
    </lineage>
</organism>
<dbReference type="Proteomes" id="UP000215509">
    <property type="component" value="Unassembled WGS sequence"/>
</dbReference>
<evidence type="ECO:0000256" key="2">
    <source>
        <dbReference type="ARBA" id="ARBA00022795"/>
    </source>
</evidence>
<evidence type="ECO:0000256" key="1">
    <source>
        <dbReference type="ARBA" id="ARBA00022490"/>
    </source>
</evidence>
<keyword evidence="5" id="KW-0969">Cilium</keyword>
<evidence type="ECO:0000313" key="6">
    <source>
        <dbReference type="Proteomes" id="UP000215509"/>
    </source>
</evidence>
<dbReference type="Pfam" id="PF02623">
    <property type="entry name" value="FliW"/>
    <property type="match status" value="1"/>
</dbReference>
<comment type="subcellular location">
    <subcellularLocation>
        <location evidence="4">Cytoplasm</location>
    </subcellularLocation>
</comment>
<accession>A0A229USH8</accession>
<comment type="similarity">
    <text evidence="4">Belongs to the FliW family.</text>
</comment>